<dbReference type="InterPro" id="IPR005759">
    <property type="entry name" value="Nth"/>
</dbReference>
<organism evidence="14">
    <name type="scientific">marine sediment metagenome</name>
    <dbReference type="NCBI Taxonomy" id="412755"/>
    <lineage>
        <taxon>unclassified sequences</taxon>
        <taxon>metagenomes</taxon>
        <taxon>ecological metagenomes</taxon>
    </lineage>
</organism>
<sequence length="220" mass="24672">MESAEGRIKEIIAILSKANPSSRTALKHENPLQILVATILSAQCTDKKVNQITPSLFRKYPKPSDFASADKQELEEAIRPTGFFRNKTKSIINASKKIVEDFEGAVPDNMEDLITLPGVARKTANIVLSSAFKKAEGIAVDTHVRRLSQRLGLSKEKDPDKIERDLMKIVPKKYWLDFNYIFVNHGRKICSARKPLCPQCGVKQLCPSAKEFYSEAELNP</sequence>
<dbReference type="SUPFAM" id="SSF48150">
    <property type="entry name" value="DNA-glycosylase"/>
    <property type="match status" value="1"/>
</dbReference>
<dbReference type="Pfam" id="PF00730">
    <property type="entry name" value="HhH-GPD"/>
    <property type="match status" value="1"/>
</dbReference>
<evidence type="ECO:0000259" key="13">
    <source>
        <dbReference type="SMART" id="SM00478"/>
    </source>
</evidence>
<dbReference type="GO" id="GO:0019104">
    <property type="term" value="F:DNA N-glycosylase activity"/>
    <property type="evidence" value="ECO:0007669"/>
    <property type="project" value="UniProtKB-ARBA"/>
</dbReference>
<dbReference type="PIRSF" id="PIRSF001435">
    <property type="entry name" value="Nth"/>
    <property type="match status" value="1"/>
</dbReference>
<dbReference type="Gene3D" id="1.10.1670.10">
    <property type="entry name" value="Helix-hairpin-Helix base-excision DNA repair enzymes (C-terminal)"/>
    <property type="match status" value="1"/>
</dbReference>
<dbReference type="GO" id="GO:0003906">
    <property type="term" value="F:DNA-(apurinic or apyrimidinic site) endonuclease activity"/>
    <property type="evidence" value="ECO:0007669"/>
    <property type="project" value="InterPro"/>
</dbReference>
<dbReference type="AlphaFoldDB" id="A0A0F9RVA0"/>
<keyword evidence="5" id="KW-0227">DNA damage</keyword>
<protein>
    <recommendedName>
        <fullName evidence="13">HhH-GPD domain-containing protein</fullName>
    </recommendedName>
</protein>
<dbReference type="PANTHER" id="PTHR10359:SF18">
    <property type="entry name" value="ENDONUCLEASE III"/>
    <property type="match status" value="1"/>
</dbReference>
<evidence type="ECO:0000256" key="9">
    <source>
        <dbReference type="ARBA" id="ARBA00023125"/>
    </source>
</evidence>
<dbReference type="InterPro" id="IPR004036">
    <property type="entry name" value="Endonuclease-III-like_CS2"/>
</dbReference>
<keyword evidence="11" id="KW-0456">Lyase</keyword>
<keyword evidence="3" id="KW-0004">4Fe-4S</keyword>
<dbReference type="CDD" id="cd00056">
    <property type="entry name" value="ENDO3c"/>
    <property type="match status" value="1"/>
</dbReference>
<dbReference type="InterPro" id="IPR003651">
    <property type="entry name" value="Endonuclease3_FeS-loop_motif"/>
</dbReference>
<keyword evidence="8" id="KW-0411">Iron-sulfur</keyword>
<name>A0A0F9RVA0_9ZZZZ</name>
<evidence type="ECO:0000256" key="8">
    <source>
        <dbReference type="ARBA" id="ARBA00023014"/>
    </source>
</evidence>
<evidence type="ECO:0000313" key="14">
    <source>
        <dbReference type="EMBL" id="KKN53897.1"/>
    </source>
</evidence>
<dbReference type="GO" id="GO:0003677">
    <property type="term" value="F:DNA binding"/>
    <property type="evidence" value="ECO:0007669"/>
    <property type="project" value="UniProtKB-KW"/>
</dbReference>
<dbReference type="Gene3D" id="1.10.340.30">
    <property type="entry name" value="Hypothetical protein, domain 2"/>
    <property type="match status" value="1"/>
</dbReference>
<keyword evidence="9" id="KW-0238">DNA-binding</keyword>
<evidence type="ECO:0000256" key="12">
    <source>
        <dbReference type="ARBA" id="ARBA00023295"/>
    </source>
</evidence>
<dbReference type="Pfam" id="PF00633">
    <property type="entry name" value="HHH"/>
    <property type="match status" value="1"/>
</dbReference>
<keyword evidence="10" id="KW-0234">DNA repair</keyword>
<evidence type="ECO:0000256" key="3">
    <source>
        <dbReference type="ARBA" id="ARBA00022485"/>
    </source>
</evidence>
<dbReference type="InterPro" id="IPR003265">
    <property type="entry name" value="HhH-GPD_domain"/>
</dbReference>
<gene>
    <name evidence="14" type="ORF">LCGC14_0597920</name>
</gene>
<dbReference type="PANTHER" id="PTHR10359">
    <property type="entry name" value="A/G-SPECIFIC ADENINE GLYCOSYLASE/ENDONUCLEASE III"/>
    <property type="match status" value="1"/>
</dbReference>
<keyword evidence="12" id="KW-0326">Glycosidase</keyword>
<dbReference type="GO" id="GO:0051539">
    <property type="term" value="F:4 iron, 4 sulfur cluster binding"/>
    <property type="evidence" value="ECO:0007669"/>
    <property type="project" value="UniProtKB-KW"/>
</dbReference>
<dbReference type="NCBIfam" id="TIGR01083">
    <property type="entry name" value="nth"/>
    <property type="match status" value="1"/>
</dbReference>
<evidence type="ECO:0000256" key="6">
    <source>
        <dbReference type="ARBA" id="ARBA00022801"/>
    </source>
</evidence>
<evidence type="ECO:0000256" key="2">
    <source>
        <dbReference type="ARBA" id="ARBA00008343"/>
    </source>
</evidence>
<evidence type="ECO:0000256" key="7">
    <source>
        <dbReference type="ARBA" id="ARBA00023004"/>
    </source>
</evidence>
<dbReference type="InterPro" id="IPR004035">
    <property type="entry name" value="Endouclease-III_FeS-bd_BS"/>
</dbReference>
<dbReference type="GO" id="GO:0016829">
    <property type="term" value="F:lyase activity"/>
    <property type="evidence" value="ECO:0007669"/>
    <property type="project" value="UniProtKB-KW"/>
</dbReference>
<accession>A0A0F9RVA0</accession>
<keyword evidence="6" id="KW-0378">Hydrolase</keyword>
<evidence type="ECO:0000256" key="1">
    <source>
        <dbReference type="ARBA" id="ARBA00001966"/>
    </source>
</evidence>
<dbReference type="SMART" id="SM00525">
    <property type="entry name" value="FES"/>
    <property type="match status" value="1"/>
</dbReference>
<evidence type="ECO:0000256" key="11">
    <source>
        <dbReference type="ARBA" id="ARBA00023239"/>
    </source>
</evidence>
<keyword evidence="7" id="KW-0408">Iron</keyword>
<comment type="caution">
    <text evidence="14">The sequence shown here is derived from an EMBL/GenBank/DDBJ whole genome shotgun (WGS) entry which is preliminary data.</text>
</comment>
<dbReference type="InterPro" id="IPR000445">
    <property type="entry name" value="HhH_motif"/>
</dbReference>
<reference evidence="14" key="1">
    <citation type="journal article" date="2015" name="Nature">
        <title>Complex archaea that bridge the gap between prokaryotes and eukaryotes.</title>
        <authorList>
            <person name="Spang A."/>
            <person name="Saw J.H."/>
            <person name="Jorgensen S.L."/>
            <person name="Zaremba-Niedzwiedzka K."/>
            <person name="Martijn J."/>
            <person name="Lind A.E."/>
            <person name="van Eijk R."/>
            <person name="Schleper C."/>
            <person name="Guy L."/>
            <person name="Ettema T.J."/>
        </authorList>
    </citation>
    <scope>NUCLEOTIDE SEQUENCE</scope>
</reference>
<dbReference type="PROSITE" id="PS01155">
    <property type="entry name" value="ENDONUCLEASE_III_2"/>
    <property type="match status" value="1"/>
</dbReference>
<evidence type="ECO:0000256" key="5">
    <source>
        <dbReference type="ARBA" id="ARBA00022763"/>
    </source>
</evidence>
<keyword evidence="4" id="KW-0479">Metal-binding</keyword>
<dbReference type="PROSITE" id="PS00764">
    <property type="entry name" value="ENDONUCLEASE_III_1"/>
    <property type="match status" value="1"/>
</dbReference>
<dbReference type="SMART" id="SM00478">
    <property type="entry name" value="ENDO3c"/>
    <property type="match status" value="1"/>
</dbReference>
<feature type="domain" description="HhH-GPD" evidence="13">
    <location>
        <begin position="40"/>
        <end position="188"/>
    </location>
</feature>
<comment type="cofactor">
    <cofactor evidence="1">
        <name>[4Fe-4S] cluster</name>
        <dbReference type="ChEBI" id="CHEBI:49883"/>
    </cofactor>
</comment>
<dbReference type="EMBL" id="LAZR01000953">
    <property type="protein sequence ID" value="KKN53897.1"/>
    <property type="molecule type" value="Genomic_DNA"/>
</dbReference>
<dbReference type="FunFam" id="1.10.1670.10:FF:000001">
    <property type="entry name" value="Endonuclease III"/>
    <property type="match status" value="1"/>
</dbReference>
<dbReference type="GO" id="GO:0046872">
    <property type="term" value="F:metal ion binding"/>
    <property type="evidence" value="ECO:0007669"/>
    <property type="project" value="UniProtKB-KW"/>
</dbReference>
<comment type="similarity">
    <text evidence="2">Belongs to the Nth/MutY family.</text>
</comment>
<proteinExistence type="inferred from homology"/>
<dbReference type="InterPro" id="IPR011257">
    <property type="entry name" value="DNA_glycosylase"/>
</dbReference>
<dbReference type="FunFam" id="1.10.340.30:FF:000001">
    <property type="entry name" value="Endonuclease III"/>
    <property type="match status" value="1"/>
</dbReference>
<evidence type="ECO:0000256" key="4">
    <source>
        <dbReference type="ARBA" id="ARBA00022723"/>
    </source>
</evidence>
<dbReference type="GO" id="GO:0006285">
    <property type="term" value="P:base-excision repair, AP site formation"/>
    <property type="evidence" value="ECO:0007669"/>
    <property type="project" value="TreeGrafter"/>
</dbReference>
<dbReference type="HAMAP" id="MF_00942">
    <property type="entry name" value="Nth"/>
    <property type="match status" value="1"/>
</dbReference>
<evidence type="ECO:0000256" key="10">
    <source>
        <dbReference type="ARBA" id="ARBA00023204"/>
    </source>
</evidence>
<dbReference type="InterPro" id="IPR023170">
    <property type="entry name" value="HhH_base_excis_C"/>
</dbReference>